<name>A0A2P2JIG4_RHIMU</name>
<organism evidence="1">
    <name type="scientific">Rhizophora mucronata</name>
    <name type="common">Asiatic mangrove</name>
    <dbReference type="NCBI Taxonomy" id="61149"/>
    <lineage>
        <taxon>Eukaryota</taxon>
        <taxon>Viridiplantae</taxon>
        <taxon>Streptophyta</taxon>
        <taxon>Embryophyta</taxon>
        <taxon>Tracheophyta</taxon>
        <taxon>Spermatophyta</taxon>
        <taxon>Magnoliopsida</taxon>
        <taxon>eudicotyledons</taxon>
        <taxon>Gunneridae</taxon>
        <taxon>Pentapetalae</taxon>
        <taxon>rosids</taxon>
        <taxon>fabids</taxon>
        <taxon>Malpighiales</taxon>
        <taxon>Rhizophoraceae</taxon>
        <taxon>Rhizophora</taxon>
    </lineage>
</organism>
<dbReference type="EMBL" id="GGEC01012768">
    <property type="protein sequence ID" value="MBW93251.1"/>
    <property type="molecule type" value="Transcribed_RNA"/>
</dbReference>
<proteinExistence type="predicted"/>
<accession>A0A2P2JIG4</accession>
<evidence type="ECO:0000313" key="1">
    <source>
        <dbReference type="EMBL" id="MBW93251.1"/>
    </source>
</evidence>
<reference evidence="1" key="1">
    <citation type="submission" date="2018-02" db="EMBL/GenBank/DDBJ databases">
        <title>Rhizophora mucronata_Transcriptome.</title>
        <authorList>
            <person name="Meera S.P."/>
            <person name="Sreeshan A."/>
            <person name="Augustine A."/>
        </authorList>
    </citation>
    <scope>NUCLEOTIDE SEQUENCE</scope>
    <source>
        <tissue evidence="1">Leaf</tissue>
    </source>
</reference>
<protein>
    <submittedName>
        <fullName evidence="1">Uncharacterized protein</fullName>
    </submittedName>
</protein>
<sequence>MNFAAQCMLRIS</sequence>